<reference evidence="1 2" key="1">
    <citation type="submission" date="2020-09" db="EMBL/GenBank/DDBJ databases">
        <title>De no assembly of potato wild relative species, Solanum commersonii.</title>
        <authorList>
            <person name="Cho K."/>
        </authorList>
    </citation>
    <scope>NUCLEOTIDE SEQUENCE [LARGE SCALE GENOMIC DNA]</scope>
    <source>
        <strain evidence="1">LZ3.2</strain>
        <tissue evidence="1">Leaf</tissue>
    </source>
</reference>
<proteinExistence type="predicted"/>
<sequence>MDETRNRVNARLELWRPIRESKGFRLSRTKIEYLKCKFCDTMHDADMEIHVEEIGMLRRICGHIDSNKIRNDNIWDKVRVAPVVDKMRKARLR</sequence>
<dbReference type="AlphaFoldDB" id="A0A9J5WQP9"/>
<gene>
    <name evidence="1" type="ORF">H5410_057618</name>
</gene>
<comment type="caution">
    <text evidence="1">The sequence shown here is derived from an EMBL/GenBank/DDBJ whole genome shotgun (WGS) entry which is preliminary data.</text>
</comment>
<keyword evidence="2" id="KW-1185">Reference proteome</keyword>
<name>A0A9J5WQP9_SOLCO</name>
<dbReference type="OrthoDB" id="1225857at2759"/>
<protein>
    <submittedName>
        <fullName evidence="1">Uncharacterized protein</fullName>
    </submittedName>
</protein>
<dbReference type="Proteomes" id="UP000824120">
    <property type="component" value="Chromosome 11"/>
</dbReference>
<dbReference type="EMBL" id="JACXVP010000011">
    <property type="protein sequence ID" value="KAG5577484.1"/>
    <property type="molecule type" value="Genomic_DNA"/>
</dbReference>
<accession>A0A9J5WQP9</accession>
<organism evidence="1 2">
    <name type="scientific">Solanum commersonii</name>
    <name type="common">Commerson's wild potato</name>
    <name type="synonym">Commerson's nightshade</name>
    <dbReference type="NCBI Taxonomy" id="4109"/>
    <lineage>
        <taxon>Eukaryota</taxon>
        <taxon>Viridiplantae</taxon>
        <taxon>Streptophyta</taxon>
        <taxon>Embryophyta</taxon>
        <taxon>Tracheophyta</taxon>
        <taxon>Spermatophyta</taxon>
        <taxon>Magnoliopsida</taxon>
        <taxon>eudicotyledons</taxon>
        <taxon>Gunneridae</taxon>
        <taxon>Pentapetalae</taxon>
        <taxon>asterids</taxon>
        <taxon>lamiids</taxon>
        <taxon>Solanales</taxon>
        <taxon>Solanaceae</taxon>
        <taxon>Solanoideae</taxon>
        <taxon>Solaneae</taxon>
        <taxon>Solanum</taxon>
    </lineage>
</organism>
<evidence type="ECO:0000313" key="2">
    <source>
        <dbReference type="Proteomes" id="UP000824120"/>
    </source>
</evidence>
<evidence type="ECO:0000313" key="1">
    <source>
        <dbReference type="EMBL" id="KAG5577484.1"/>
    </source>
</evidence>